<dbReference type="RefSeq" id="WP_221572247.1">
    <property type="nucleotide sequence ID" value="NZ_JAIGNK010000001.1"/>
</dbReference>
<evidence type="ECO:0000256" key="1">
    <source>
        <dbReference type="SAM" id="Phobius"/>
    </source>
</evidence>
<dbReference type="Proteomes" id="UP000783253">
    <property type="component" value="Unassembled WGS sequence"/>
</dbReference>
<gene>
    <name evidence="2" type="ORF">K3152_01015</name>
</gene>
<feature type="transmembrane region" description="Helical" evidence="1">
    <location>
        <begin position="120"/>
        <end position="140"/>
    </location>
</feature>
<reference evidence="2 3" key="1">
    <citation type="submission" date="2021-08" db="EMBL/GenBank/DDBJ databases">
        <title>Comparative Genomics Analysis of the Genus Qipengyuania Reveals Extensive Genetic Diversity and Metabolic Versatility, Including the Description of Fifteen Novel Species.</title>
        <authorList>
            <person name="Liu Y."/>
        </authorList>
    </citation>
    <scope>NUCLEOTIDE SEQUENCE [LARGE SCALE GENOMIC DNA]</scope>
    <source>
        <strain evidence="2 3">1NDH17</strain>
    </source>
</reference>
<evidence type="ECO:0000313" key="3">
    <source>
        <dbReference type="Proteomes" id="UP000783253"/>
    </source>
</evidence>
<protein>
    <recommendedName>
        <fullName evidence="4">DUF2189 domain-containing protein</fullName>
    </recommendedName>
</protein>
<keyword evidence="3" id="KW-1185">Reference proteome</keyword>
<dbReference type="EMBL" id="JAIGNK010000001">
    <property type="protein sequence ID" value="MBX7456818.1"/>
    <property type="molecule type" value="Genomic_DNA"/>
</dbReference>
<feature type="transmembrane region" description="Helical" evidence="1">
    <location>
        <begin position="35"/>
        <end position="53"/>
    </location>
</feature>
<keyword evidence="1" id="KW-0472">Membrane</keyword>
<evidence type="ECO:0008006" key="4">
    <source>
        <dbReference type="Google" id="ProtNLM"/>
    </source>
</evidence>
<sequence length="141" mass="14925">MSKHLTRDIIAEQAAIVAAPRHRHEVDRTFELPKALYGATVALYLGFIAVMAAGLSSPGLAIPMTIFAFFVIAGFGVPAIWTRLAPHSASKPMTWARLRRDGVGTATGRVGAGGAAVQMLVLPVLIFCWGVAMVTVAALVR</sequence>
<accession>A0ABS7J054</accession>
<keyword evidence="1" id="KW-1133">Transmembrane helix</keyword>
<proteinExistence type="predicted"/>
<name>A0ABS7J054_9SPHN</name>
<evidence type="ECO:0000313" key="2">
    <source>
        <dbReference type="EMBL" id="MBX7456818.1"/>
    </source>
</evidence>
<comment type="caution">
    <text evidence="2">The sequence shown here is derived from an EMBL/GenBank/DDBJ whole genome shotgun (WGS) entry which is preliminary data.</text>
</comment>
<feature type="transmembrane region" description="Helical" evidence="1">
    <location>
        <begin position="60"/>
        <end position="81"/>
    </location>
</feature>
<keyword evidence="1" id="KW-0812">Transmembrane</keyword>
<organism evidence="2 3">
    <name type="scientific">Qipengyuania polymorpha</name>
    <dbReference type="NCBI Taxonomy" id="2867234"/>
    <lineage>
        <taxon>Bacteria</taxon>
        <taxon>Pseudomonadati</taxon>
        <taxon>Pseudomonadota</taxon>
        <taxon>Alphaproteobacteria</taxon>
        <taxon>Sphingomonadales</taxon>
        <taxon>Erythrobacteraceae</taxon>
        <taxon>Qipengyuania</taxon>
    </lineage>
</organism>